<protein>
    <submittedName>
        <fullName evidence="3">DUF3631 domain-containing protein</fullName>
    </submittedName>
</protein>
<dbReference type="AlphaFoldDB" id="A0A4P6EIP9"/>
<evidence type="ECO:0000259" key="2">
    <source>
        <dbReference type="Pfam" id="PF12307"/>
    </source>
</evidence>
<feature type="domain" description="DUF3631" evidence="2">
    <location>
        <begin position="178"/>
        <end position="354"/>
    </location>
</feature>
<reference evidence="3 4" key="1">
    <citation type="submission" date="2019-01" db="EMBL/GenBank/DDBJ databases">
        <title>Genome sequencing of strain 2JSPR-7.</title>
        <authorList>
            <person name="Heo J."/>
            <person name="Kim S.-J."/>
            <person name="Kim J.-S."/>
            <person name="Hong S.-B."/>
            <person name="Kwon S.-W."/>
        </authorList>
    </citation>
    <scope>NUCLEOTIDE SEQUENCE [LARGE SCALE GENOMIC DNA]</scope>
    <source>
        <strain evidence="3 4">2JSPR-7</strain>
    </source>
</reference>
<gene>
    <name evidence="3" type="ORF">ET495_03490</name>
</gene>
<dbReference type="Proteomes" id="UP000291758">
    <property type="component" value="Chromosome"/>
</dbReference>
<dbReference type="RefSeq" id="WP_129202627.1">
    <property type="nucleotide sequence ID" value="NZ_CP035495.1"/>
</dbReference>
<sequence>MTTEPAAVEYDGAGILDRVQATVQRYCILPNRHAVTAVTLFIAYTHAASVFDYAPRLVLSSPEKRSGKTRCLEIIGHLSHRPLWTANASTAALYRSLARPRTLLLDEADTVFGTRHKAEQNEDLRGLLNAGFQRGTPVIRYDASAKTVMELHTFAPVVLAAIGRLPDTVTDRAVNIAMRRRKPGEHVEPFRVTRDVEPLQALAYELDCWITDNHETLKHARPLLPVYDRAADLWEPLVAVADLASGRWPERARHAATGLTADAATADADHSPSHELLLDTRAVLEQFEGDFIPTEALISRLTRIPDSRWQDEGLTGRRLAILLRPYGITVGRANNRMRDRGYHHRDFRDAFARYLHTPEPTPGPGPAMRPQPADTTTQPPDQQEHV</sequence>
<proteinExistence type="predicted"/>
<dbReference type="InterPro" id="IPR022081">
    <property type="entry name" value="DUF3631"/>
</dbReference>
<keyword evidence="4" id="KW-1185">Reference proteome</keyword>
<accession>A0A4P6EIP9</accession>
<name>A0A4P6EIP9_9MICO</name>
<dbReference type="EMBL" id="CP035495">
    <property type="protein sequence ID" value="QAY62470.1"/>
    <property type="molecule type" value="Genomic_DNA"/>
</dbReference>
<feature type="region of interest" description="Disordered" evidence="1">
    <location>
        <begin position="355"/>
        <end position="386"/>
    </location>
</feature>
<dbReference type="OrthoDB" id="3261135at2"/>
<organism evidence="3 4">
    <name type="scientific">Xylanimonas allomyrinae</name>
    <dbReference type="NCBI Taxonomy" id="2509459"/>
    <lineage>
        <taxon>Bacteria</taxon>
        <taxon>Bacillati</taxon>
        <taxon>Actinomycetota</taxon>
        <taxon>Actinomycetes</taxon>
        <taxon>Micrococcales</taxon>
        <taxon>Promicromonosporaceae</taxon>
        <taxon>Xylanimonas</taxon>
    </lineage>
</organism>
<dbReference type="Pfam" id="PF12307">
    <property type="entry name" value="DUF3631"/>
    <property type="match status" value="1"/>
</dbReference>
<evidence type="ECO:0000313" key="3">
    <source>
        <dbReference type="EMBL" id="QAY62470.1"/>
    </source>
</evidence>
<evidence type="ECO:0000256" key="1">
    <source>
        <dbReference type="SAM" id="MobiDB-lite"/>
    </source>
</evidence>
<evidence type="ECO:0000313" key="4">
    <source>
        <dbReference type="Proteomes" id="UP000291758"/>
    </source>
</evidence>
<feature type="compositionally biased region" description="Low complexity" evidence="1">
    <location>
        <begin position="370"/>
        <end position="386"/>
    </location>
</feature>
<feature type="compositionally biased region" description="Pro residues" evidence="1">
    <location>
        <begin position="359"/>
        <end position="369"/>
    </location>
</feature>
<dbReference type="KEGG" id="xyl:ET495_03490"/>